<feature type="binding site" evidence="5">
    <location>
        <begin position="418"/>
        <end position="421"/>
    </location>
    <ligand>
        <name>GTP</name>
        <dbReference type="ChEBI" id="CHEBI:37565"/>
    </ligand>
</feature>
<dbReference type="PROSITE" id="PS51882">
    <property type="entry name" value="G_ALPHA"/>
    <property type="match status" value="1"/>
</dbReference>
<evidence type="ECO:0000256" key="3">
    <source>
        <dbReference type="ARBA" id="ARBA00023134"/>
    </source>
</evidence>
<dbReference type="InterPro" id="IPR027417">
    <property type="entry name" value="P-loop_NTPase"/>
</dbReference>
<proteinExistence type="predicted"/>
<feature type="compositionally biased region" description="Acidic residues" evidence="7">
    <location>
        <begin position="120"/>
        <end position="131"/>
    </location>
</feature>
<dbReference type="PRINTS" id="PR00318">
    <property type="entry name" value="GPROTEINA"/>
</dbReference>
<dbReference type="FunFam" id="3.40.50.300:FF:000692">
    <property type="entry name" value="Guanine nucleotide-binding protein subunit alpha"/>
    <property type="match status" value="1"/>
</dbReference>
<evidence type="ECO:0000256" key="5">
    <source>
        <dbReference type="PIRSR" id="PIRSR601019-1"/>
    </source>
</evidence>
<organism evidence="8 9">
    <name type="scientific">Gymnopus androsaceus JB14</name>
    <dbReference type="NCBI Taxonomy" id="1447944"/>
    <lineage>
        <taxon>Eukaryota</taxon>
        <taxon>Fungi</taxon>
        <taxon>Dikarya</taxon>
        <taxon>Basidiomycota</taxon>
        <taxon>Agaricomycotina</taxon>
        <taxon>Agaricomycetes</taxon>
        <taxon>Agaricomycetidae</taxon>
        <taxon>Agaricales</taxon>
        <taxon>Marasmiineae</taxon>
        <taxon>Omphalotaceae</taxon>
        <taxon>Gymnopus</taxon>
    </lineage>
</organism>
<keyword evidence="9" id="KW-1185">Reference proteome</keyword>
<dbReference type="InterPro" id="IPR011025">
    <property type="entry name" value="GproteinA_insert"/>
</dbReference>
<evidence type="ECO:0000313" key="9">
    <source>
        <dbReference type="Proteomes" id="UP000799118"/>
    </source>
</evidence>
<feature type="region of interest" description="Disordered" evidence="7">
    <location>
        <begin position="1"/>
        <end position="30"/>
    </location>
</feature>
<dbReference type="GO" id="GO:0001664">
    <property type="term" value="F:G protein-coupled receptor binding"/>
    <property type="evidence" value="ECO:0007669"/>
    <property type="project" value="TreeGrafter"/>
</dbReference>
<dbReference type="AlphaFoldDB" id="A0A6A4GQG2"/>
<dbReference type="SMART" id="SM00275">
    <property type="entry name" value="G_alpha"/>
    <property type="match status" value="1"/>
</dbReference>
<evidence type="ECO:0000313" key="8">
    <source>
        <dbReference type="EMBL" id="KAE9387971.1"/>
    </source>
</evidence>
<dbReference type="OrthoDB" id="5817230at2759"/>
<feature type="compositionally biased region" description="Basic and acidic residues" evidence="7">
    <location>
        <begin position="15"/>
        <end position="30"/>
    </location>
</feature>
<evidence type="ECO:0000256" key="6">
    <source>
        <dbReference type="PIRSR" id="PIRSR601019-2"/>
    </source>
</evidence>
<evidence type="ECO:0000256" key="2">
    <source>
        <dbReference type="ARBA" id="ARBA00022741"/>
    </source>
</evidence>
<dbReference type="Gene3D" id="3.40.50.300">
    <property type="entry name" value="P-loop containing nucleotide triphosphate hydrolases"/>
    <property type="match status" value="2"/>
</dbReference>
<dbReference type="EMBL" id="ML769769">
    <property type="protein sequence ID" value="KAE9387971.1"/>
    <property type="molecule type" value="Genomic_DNA"/>
</dbReference>
<dbReference type="GO" id="GO:0005525">
    <property type="term" value="F:GTP binding"/>
    <property type="evidence" value="ECO:0007669"/>
    <property type="project" value="UniProtKB-KW"/>
</dbReference>
<feature type="region of interest" description="Disordered" evidence="7">
    <location>
        <begin position="120"/>
        <end position="144"/>
    </location>
</feature>
<name>A0A6A4GQG2_9AGAR</name>
<dbReference type="Proteomes" id="UP000799118">
    <property type="component" value="Unassembled WGS sequence"/>
</dbReference>
<dbReference type="GO" id="GO:0005737">
    <property type="term" value="C:cytoplasm"/>
    <property type="evidence" value="ECO:0007669"/>
    <property type="project" value="TreeGrafter"/>
</dbReference>
<dbReference type="SUPFAM" id="SSF52540">
    <property type="entry name" value="P-loop containing nucleoside triphosphate hydrolases"/>
    <property type="match status" value="1"/>
</dbReference>
<dbReference type="GO" id="GO:0007188">
    <property type="term" value="P:adenylate cyclase-modulating G protein-coupled receptor signaling pathway"/>
    <property type="evidence" value="ECO:0007669"/>
    <property type="project" value="TreeGrafter"/>
</dbReference>
<feature type="binding site" evidence="6">
    <location>
        <position position="323"/>
    </location>
    <ligand>
        <name>Mg(2+)</name>
        <dbReference type="ChEBI" id="CHEBI:18420"/>
    </ligand>
</feature>
<keyword evidence="4" id="KW-0807">Transducer</keyword>
<dbReference type="GO" id="GO:0005834">
    <property type="term" value="C:heterotrimeric G-protein complex"/>
    <property type="evidence" value="ECO:0007669"/>
    <property type="project" value="TreeGrafter"/>
</dbReference>
<dbReference type="PANTHER" id="PTHR10218">
    <property type="entry name" value="GTP-BINDING PROTEIN ALPHA SUBUNIT"/>
    <property type="match status" value="1"/>
</dbReference>
<reference evidence="8" key="1">
    <citation type="journal article" date="2019" name="Environ. Microbiol.">
        <title>Fungal ecological strategies reflected in gene transcription - a case study of two litter decomposers.</title>
        <authorList>
            <person name="Barbi F."/>
            <person name="Kohler A."/>
            <person name="Barry K."/>
            <person name="Baskaran P."/>
            <person name="Daum C."/>
            <person name="Fauchery L."/>
            <person name="Ihrmark K."/>
            <person name="Kuo A."/>
            <person name="LaButti K."/>
            <person name="Lipzen A."/>
            <person name="Morin E."/>
            <person name="Grigoriev I.V."/>
            <person name="Henrissat B."/>
            <person name="Lindahl B."/>
            <person name="Martin F."/>
        </authorList>
    </citation>
    <scope>NUCLEOTIDE SEQUENCE</scope>
    <source>
        <strain evidence="8">JB14</strain>
    </source>
</reference>
<evidence type="ECO:0000256" key="1">
    <source>
        <dbReference type="ARBA" id="ARBA00022723"/>
    </source>
</evidence>
<dbReference type="InterPro" id="IPR001019">
    <property type="entry name" value="Gprotein_alpha_su"/>
</dbReference>
<dbReference type="GO" id="GO:0003924">
    <property type="term" value="F:GTPase activity"/>
    <property type="evidence" value="ECO:0007669"/>
    <property type="project" value="InterPro"/>
</dbReference>
<keyword evidence="3 5" id="KW-0342">GTP-binding</keyword>
<dbReference type="Pfam" id="PF00503">
    <property type="entry name" value="G-alpha"/>
    <property type="match status" value="1"/>
</dbReference>
<gene>
    <name evidence="8" type="ORF">BT96DRAFT_1004627</name>
</gene>
<dbReference type="GO" id="GO:0046872">
    <property type="term" value="F:metal ion binding"/>
    <property type="evidence" value="ECO:0007669"/>
    <property type="project" value="UniProtKB-KW"/>
</dbReference>
<keyword evidence="2 5" id="KW-0547">Nucleotide-binding</keyword>
<evidence type="ECO:0000256" key="4">
    <source>
        <dbReference type="ARBA" id="ARBA00023224"/>
    </source>
</evidence>
<dbReference type="GO" id="GO:0031683">
    <property type="term" value="F:G-protein beta/gamma-subunit complex binding"/>
    <property type="evidence" value="ECO:0007669"/>
    <property type="project" value="InterPro"/>
</dbReference>
<keyword evidence="6" id="KW-0460">Magnesium</keyword>
<protein>
    <submittedName>
        <fullName evidence="8">G-alpha-domain-containing protein</fullName>
    </submittedName>
</protein>
<dbReference type="PANTHER" id="PTHR10218:SF360">
    <property type="entry name" value="GUANINE NUCLEOTIDE-BINDING PROTEIN SUBUNIT ALPHA HOMOLOG"/>
    <property type="match status" value="1"/>
</dbReference>
<sequence length="509" mass="58696">MSDDSDPFAEFVRPPLHETPSERAARKYREAEEKRVSDAIDEQIKQERQILLKQKTLTKILLLGQSESGKSTTLKNFRLEYARGEWEAEKVSWRAVIQLNLVRSVLSILETVRAEMEGDPLLELDDTDSVDTLDGTDPNPPTQLQLSPDEIQQLQMFEFRLASLRRVEMDLKQKLGAGTEEVTSMDESLDLPPDLVNEVYPEKAPDSRYLVARKTRRRRVQGEEMVVRGLRWREFLSRGRKGSFGRKTRANLDVQDQRVADILAECRDDMKRLWNNHTVRMILEKRRMTMENSAGFFLNDIDRIASSLYLPSDDDIVRSRLRTVGIQEYHIFVPGDNLLGPKREWILYDVGGSRTMRRAWIPFFEDVNAIIFLAPLSCFDETLLEDSSVNRLNDTIGLWKAIVSSKILQNTTMVCFLNKCDILKRKLRDGIQFRNYVRDYGNRPNELLPVIKFVKESIKNIAIKYTVNQRRMTYIYTTSVTDTKATAATLGSVRDSIFRTNLASASLVV</sequence>
<accession>A0A6A4GQG2</accession>
<dbReference type="SUPFAM" id="SSF47895">
    <property type="entry name" value="Transducin (alpha subunit), insertion domain"/>
    <property type="match status" value="1"/>
</dbReference>
<evidence type="ECO:0000256" key="7">
    <source>
        <dbReference type="SAM" id="MobiDB-lite"/>
    </source>
</evidence>
<keyword evidence="1 6" id="KW-0479">Metal-binding</keyword>